<dbReference type="InterPro" id="IPR001763">
    <property type="entry name" value="Rhodanese-like_dom"/>
</dbReference>
<keyword evidence="1" id="KW-0677">Repeat</keyword>
<sequence>MTHYALADEGWLARHHDANDLILIDARPAADYWAGHLEQARHLDPTLLVLQRTDAASIERFQNLLAWLLSTLGIERSSRVLVYGRSNEVNVSRVAWALGYAGVEHVVLLDGGLSMLGEPSLVRDAPAVGARRFALEPVTRFLASAHDVLSVATGERTRSVIVDARQAEEFVGRQSNARRRGRIPGAVHWDASREVDARGLFRQAPALADDVARIAGSDDRVVAYCGGGGRAARTFVALQLAGHSRVAVYPASWNEWGNDDAFPVETVAPEVVAA</sequence>
<accession>A0A7Y6NR97</accession>
<proteinExistence type="predicted"/>
<dbReference type="EMBL" id="JABWMJ010000009">
    <property type="protein sequence ID" value="NUZ07876.1"/>
    <property type="molecule type" value="Genomic_DNA"/>
</dbReference>
<comment type="caution">
    <text evidence="3">The sequence shown here is derived from an EMBL/GenBank/DDBJ whole genome shotgun (WGS) entry which is preliminary data.</text>
</comment>
<dbReference type="GO" id="GO:0016740">
    <property type="term" value="F:transferase activity"/>
    <property type="evidence" value="ECO:0007669"/>
    <property type="project" value="UniProtKB-KW"/>
</dbReference>
<dbReference type="SMART" id="SM00450">
    <property type="entry name" value="RHOD"/>
    <property type="match status" value="2"/>
</dbReference>
<dbReference type="PROSITE" id="PS50206">
    <property type="entry name" value="RHODANESE_3"/>
    <property type="match status" value="2"/>
</dbReference>
<name>A0A7Y6NR97_9BURK</name>
<dbReference type="InterPro" id="IPR036873">
    <property type="entry name" value="Rhodanese-like_dom_sf"/>
</dbReference>
<dbReference type="RefSeq" id="WP_176070706.1">
    <property type="nucleotide sequence ID" value="NZ_JABWMJ010000009.1"/>
</dbReference>
<organism evidence="3 4">
    <name type="scientific">Piscinibacter koreensis</name>
    <dbReference type="NCBI Taxonomy" id="2742824"/>
    <lineage>
        <taxon>Bacteria</taxon>
        <taxon>Pseudomonadati</taxon>
        <taxon>Pseudomonadota</taxon>
        <taxon>Betaproteobacteria</taxon>
        <taxon>Burkholderiales</taxon>
        <taxon>Sphaerotilaceae</taxon>
        <taxon>Piscinibacter</taxon>
    </lineage>
</organism>
<keyword evidence="3" id="KW-0808">Transferase</keyword>
<dbReference type="Pfam" id="PF00581">
    <property type="entry name" value="Rhodanese"/>
    <property type="match status" value="2"/>
</dbReference>
<evidence type="ECO:0000313" key="4">
    <source>
        <dbReference type="Proteomes" id="UP000529637"/>
    </source>
</evidence>
<dbReference type="PANTHER" id="PTHR43855:SF1">
    <property type="entry name" value="THIOSULFATE SULFURTRANSFERASE"/>
    <property type="match status" value="1"/>
</dbReference>
<keyword evidence="4" id="KW-1185">Reference proteome</keyword>
<dbReference type="AlphaFoldDB" id="A0A7Y6NR97"/>
<evidence type="ECO:0000256" key="1">
    <source>
        <dbReference type="ARBA" id="ARBA00022737"/>
    </source>
</evidence>
<dbReference type="PANTHER" id="PTHR43855">
    <property type="entry name" value="THIOSULFATE SULFURTRANSFERASE"/>
    <property type="match status" value="1"/>
</dbReference>
<dbReference type="Gene3D" id="3.40.250.10">
    <property type="entry name" value="Rhodanese-like domain"/>
    <property type="match status" value="2"/>
</dbReference>
<reference evidence="3 4" key="1">
    <citation type="submission" date="2020-06" db="EMBL/GenBank/DDBJ databases">
        <title>Schlegella sp. ID0723 isolated from air conditioner.</title>
        <authorList>
            <person name="Kim D.Y."/>
            <person name="Kim D.-U."/>
        </authorList>
    </citation>
    <scope>NUCLEOTIDE SEQUENCE [LARGE SCALE GENOMIC DNA]</scope>
    <source>
        <strain evidence="3 4">ID0723</strain>
    </source>
</reference>
<dbReference type="InterPro" id="IPR051126">
    <property type="entry name" value="Thiosulfate_sulfurtransferase"/>
</dbReference>
<gene>
    <name evidence="3" type="ORF">HQN59_19095</name>
</gene>
<evidence type="ECO:0000259" key="2">
    <source>
        <dbReference type="PROSITE" id="PS50206"/>
    </source>
</evidence>
<protein>
    <submittedName>
        <fullName evidence="3">Sulfurtransferase</fullName>
    </submittedName>
</protein>
<dbReference type="SUPFAM" id="SSF52821">
    <property type="entry name" value="Rhodanese/Cell cycle control phosphatase"/>
    <property type="match status" value="2"/>
</dbReference>
<dbReference type="Proteomes" id="UP000529637">
    <property type="component" value="Unassembled WGS sequence"/>
</dbReference>
<evidence type="ECO:0000313" key="3">
    <source>
        <dbReference type="EMBL" id="NUZ07876.1"/>
    </source>
</evidence>
<feature type="domain" description="Rhodanese" evidence="2">
    <location>
        <begin position="17"/>
        <end position="122"/>
    </location>
</feature>
<feature type="domain" description="Rhodanese" evidence="2">
    <location>
        <begin position="155"/>
        <end position="261"/>
    </location>
</feature>